<reference evidence="1" key="1">
    <citation type="submission" date="2016-10" db="EMBL/GenBank/DDBJ databases">
        <title>Sequence of Gallionella enrichment culture.</title>
        <authorList>
            <person name="Poehlein A."/>
            <person name="Muehling M."/>
            <person name="Daniel R."/>
        </authorList>
    </citation>
    <scope>NUCLEOTIDE SEQUENCE</scope>
</reference>
<dbReference type="EMBL" id="MLJW01000096">
    <property type="protein sequence ID" value="OIR00364.1"/>
    <property type="molecule type" value="Genomic_DNA"/>
</dbReference>
<evidence type="ECO:0000313" key="1">
    <source>
        <dbReference type="EMBL" id="OIR00364.1"/>
    </source>
</evidence>
<proteinExistence type="predicted"/>
<accession>A0A1J5SF83</accession>
<organism evidence="1">
    <name type="scientific">mine drainage metagenome</name>
    <dbReference type="NCBI Taxonomy" id="410659"/>
    <lineage>
        <taxon>unclassified sequences</taxon>
        <taxon>metagenomes</taxon>
        <taxon>ecological metagenomes</taxon>
    </lineage>
</organism>
<name>A0A1J5SF83_9ZZZZ</name>
<dbReference type="AlphaFoldDB" id="A0A1J5SF83"/>
<sequence length="129" mass="14982">MSDDRTRLRKIASNLSEDSRKQQLSAAADVRRDIEETLGFDIVNQDALVKLADAIWSNVPLNQRSSYTAEDWQRAIHDRCTAALMRAEQRLEENKIDEKMHMAKIKVLRHTFSQQVVRAMHTVAEKYKK</sequence>
<comment type="caution">
    <text evidence="1">The sequence shown here is derived from an EMBL/GenBank/DDBJ whole genome shotgun (WGS) entry which is preliminary data.</text>
</comment>
<gene>
    <name evidence="1" type="ORF">GALL_176170</name>
</gene>
<protein>
    <submittedName>
        <fullName evidence="1">Uncharacterized protein</fullName>
    </submittedName>
</protein>